<feature type="compositionally biased region" description="Polar residues" evidence="1">
    <location>
        <begin position="176"/>
        <end position="193"/>
    </location>
</feature>
<organism evidence="2 3">
    <name type="scientific">Bradyrhizobium erythrophlei</name>
    <dbReference type="NCBI Taxonomy" id="1437360"/>
    <lineage>
        <taxon>Bacteria</taxon>
        <taxon>Pseudomonadati</taxon>
        <taxon>Pseudomonadota</taxon>
        <taxon>Alphaproteobacteria</taxon>
        <taxon>Hyphomicrobiales</taxon>
        <taxon>Nitrobacteraceae</taxon>
        <taxon>Bradyrhizobium</taxon>
    </lineage>
</organism>
<name>A0A1M5I9C9_9BRAD</name>
<gene>
    <name evidence="2" type="ORF">SAMN05444169_1393</name>
</gene>
<dbReference type="AlphaFoldDB" id="A0A1M5I9C9"/>
<evidence type="ECO:0000256" key="1">
    <source>
        <dbReference type="SAM" id="MobiDB-lite"/>
    </source>
</evidence>
<accession>A0A1M5I9C9</accession>
<evidence type="ECO:0000313" key="2">
    <source>
        <dbReference type="EMBL" id="SHG24852.1"/>
    </source>
</evidence>
<proteinExistence type="predicted"/>
<sequence>MTVNRKFSSADIALAFKATGGAKALIRWAKKPHNQARFYSMFKNEILQILQASHSNAPVENSQALSRAVLEVALRGAVSARARGDPPTSVTYTGGPHVDLNFGVVKRGVTSDVVGAAKQEHPLKPQPDPPMQPRPKPDVAAPAPQLTAAEARALALGPPNPPRPEGPSATELFLQYGNTARPTWSPSRSWSGS</sequence>
<dbReference type="Proteomes" id="UP000190675">
    <property type="component" value="Chromosome I"/>
</dbReference>
<feature type="region of interest" description="Disordered" evidence="1">
    <location>
        <begin position="118"/>
        <end position="193"/>
    </location>
</feature>
<feature type="compositionally biased region" description="Pro residues" evidence="1">
    <location>
        <begin position="124"/>
        <end position="134"/>
    </location>
</feature>
<feature type="compositionally biased region" description="Low complexity" evidence="1">
    <location>
        <begin position="138"/>
        <end position="157"/>
    </location>
</feature>
<dbReference type="EMBL" id="LT670818">
    <property type="protein sequence ID" value="SHG24852.1"/>
    <property type="molecule type" value="Genomic_DNA"/>
</dbReference>
<reference evidence="2 3" key="1">
    <citation type="submission" date="2016-11" db="EMBL/GenBank/DDBJ databases">
        <authorList>
            <person name="Jaros S."/>
            <person name="Januszkiewicz K."/>
            <person name="Wedrychowicz H."/>
        </authorList>
    </citation>
    <scope>NUCLEOTIDE SEQUENCE [LARGE SCALE GENOMIC DNA]</scope>
    <source>
        <strain evidence="2 3">GAS242</strain>
    </source>
</reference>
<protein>
    <submittedName>
        <fullName evidence="2">Uncharacterized protein</fullName>
    </submittedName>
</protein>
<evidence type="ECO:0000313" key="3">
    <source>
        <dbReference type="Proteomes" id="UP000190675"/>
    </source>
</evidence>
<dbReference type="RefSeq" id="WP_154073105.1">
    <property type="nucleotide sequence ID" value="NZ_LT670818.1"/>
</dbReference>